<proteinExistence type="predicted"/>
<name>A0ABY7BNA7_9FIRM</name>
<keyword evidence="1" id="KW-0812">Transmembrane</keyword>
<keyword evidence="1" id="KW-1133">Transmembrane helix</keyword>
<dbReference type="RefSeq" id="WP_045170384.1">
    <property type="nucleotide sequence ID" value="NZ_CP113865.1"/>
</dbReference>
<gene>
    <name evidence="2" type="ORF">OTK00_000484</name>
</gene>
<feature type="transmembrane region" description="Helical" evidence="1">
    <location>
        <begin position="86"/>
        <end position="106"/>
    </location>
</feature>
<evidence type="ECO:0000313" key="2">
    <source>
        <dbReference type="EMBL" id="WAM34300.1"/>
    </source>
</evidence>
<feature type="transmembrane region" description="Helical" evidence="1">
    <location>
        <begin position="7"/>
        <end position="33"/>
    </location>
</feature>
<keyword evidence="1" id="KW-0472">Membrane</keyword>
<feature type="transmembrane region" description="Helical" evidence="1">
    <location>
        <begin position="112"/>
        <end position="129"/>
    </location>
</feature>
<accession>A0ABY7BNA7</accession>
<protein>
    <submittedName>
        <fullName evidence="2">Uncharacterized protein</fullName>
    </submittedName>
</protein>
<sequence length="146" mass="16544">MKLIGKLFLVFFKYFAIVPALIGFIGGTILSIINKSFAGIILTLSLAIGYLYLIELSVYIGKFGFEEIWEQFGVKARPDFARSWKLSKIALLISCVTALIISFLKIHQTKNLLYLLGAIISVLLFYLVLRFDKAIYKRLSNKKPSK</sequence>
<evidence type="ECO:0000256" key="1">
    <source>
        <dbReference type="SAM" id="Phobius"/>
    </source>
</evidence>
<keyword evidence="3" id="KW-1185">Reference proteome</keyword>
<dbReference type="EMBL" id="CP113865">
    <property type="protein sequence ID" value="WAM34300.1"/>
    <property type="molecule type" value="Genomic_DNA"/>
</dbReference>
<reference evidence="2" key="1">
    <citation type="submission" date="2022-12" db="EMBL/GenBank/DDBJ databases">
        <authorList>
            <person name="Bing R.G."/>
            <person name="Willard D.J."/>
            <person name="Manesh M.J.H."/>
            <person name="Laemthong T."/>
            <person name="Crosby J.R."/>
            <person name="Kelly R.M."/>
        </authorList>
    </citation>
    <scope>NUCLEOTIDE SEQUENCE</scope>
    <source>
        <strain evidence="2">DSM 8990</strain>
    </source>
</reference>
<organism evidence="2 3">
    <name type="scientific">Caldicellulosiruptor morganii</name>
    <dbReference type="NCBI Taxonomy" id="1387555"/>
    <lineage>
        <taxon>Bacteria</taxon>
        <taxon>Bacillati</taxon>
        <taxon>Bacillota</taxon>
        <taxon>Bacillota incertae sedis</taxon>
        <taxon>Caldicellulosiruptorales</taxon>
        <taxon>Caldicellulosiruptoraceae</taxon>
        <taxon>Caldicellulosiruptor</taxon>
    </lineage>
</organism>
<dbReference type="Proteomes" id="UP001164909">
    <property type="component" value="Chromosome"/>
</dbReference>
<feature type="transmembrane region" description="Helical" evidence="1">
    <location>
        <begin position="39"/>
        <end position="65"/>
    </location>
</feature>
<evidence type="ECO:0000313" key="3">
    <source>
        <dbReference type="Proteomes" id="UP001164909"/>
    </source>
</evidence>